<evidence type="ECO:0000313" key="2">
    <source>
        <dbReference type="Proteomes" id="UP001213039"/>
    </source>
</evidence>
<proteinExistence type="predicted"/>
<protein>
    <submittedName>
        <fullName evidence="1">Translation initiation factor IF-3</fullName>
    </submittedName>
</protein>
<dbReference type="EMBL" id="CP114370">
    <property type="protein sequence ID" value="WBP84388.1"/>
    <property type="molecule type" value="Genomic_DNA"/>
</dbReference>
<organism evidence="1 2">
    <name type="scientific">Mycoplasmopsis edwardii</name>
    <dbReference type="NCBI Taxonomy" id="53558"/>
    <lineage>
        <taxon>Bacteria</taxon>
        <taxon>Bacillati</taxon>
        <taxon>Mycoplasmatota</taxon>
        <taxon>Mycoplasmoidales</taxon>
        <taxon>Metamycoplasmataceae</taxon>
        <taxon>Mycoplasmopsis</taxon>
    </lineage>
</organism>
<dbReference type="Proteomes" id="UP001213039">
    <property type="component" value="Chromosome"/>
</dbReference>
<sequence>MQSDKRKKPASEHYVNNDIPYSKVFLIDANGEKVGVKTKAEALELAISQKMDLVLISVDPKPIARILDYGKFKYDRKKKQKEIKEKQTNVQNREIRLTPMIGENDLLTKSKKSREFLLKGDRIKVSVKLRGRELGRKDLGLTVLDRFYATLENIADKTTEPKLVNDRFLDMNLQPNKNKIAKYLKEMNLSKEETSSKEVETEDSSKGE</sequence>
<accession>A0ACD4PIC1</accession>
<gene>
    <name evidence="1" type="primary">infC</name>
    <name evidence="1" type="ORF">Me_995_000554</name>
</gene>
<name>A0ACD4PIC1_9BACT</name>
<keyword evidence="1" id="KW-0396">Initiation factor</keyword>
<keyword evidence="1" id="KW-0648">Protein biosynthesis</keyword>
<evidence type="ECO:0000313" key="1">
    <source>
        <dbReference type="EMBL" id="WBP84388.1"/>
    </source>
</evidence>
<keyword evidence="2" id="KW-1185">Reference proteome</keyword>
<reference evidence="1" key="1">
    <citation type="submission" date="2022-12" db="EMBL/GenBank/DDBJ databases">
        <authorList>
            <consortium name="Asia Pacific Centre for Animal Health"/>
            <person name="Klose S.M."/>
            <person name="Legione A.R."/>
            <person name="Monotti I."/>
            <person name="Bushell R."/>
            <person name="Marenda M.S."/>
            <person name="Sugiyama T."/>
            <person name="Browning G.F."/>
            <person name="Vaz P.K."/>
        </authorList>
    </citation>
    <scope>NUCLEOTIDE SEQUENCE</scope>
    <source>
        <strain evidence="1">Felid995</strain>
    </source>
</reference>